<dbReference type="SUPFAM" id="SSF75169">
    <property type="entry name" value="DsrEFH-like"/>
    <property type="match status" value="1"/>
</dbReference>
<dbReference type="RefSeq" id="WP_068492209.1">
    <property type="nucleotide sequence ID" value="NZ_LWQT01000052.1"/>
</dbReference>
<gene>
    <name evidence="1" type="ORF">A6A04_17890</name>
</gene>
<accession>A0A178MRK1</accession>
<dbReference type="InterPro" id="IPR007215">
    <property type="entry name" value="Sulphur_relay_TusB/DsrH"/>
</dbReference>
<dbReference type="NCBIfam" id="TIGR03011">
    <property type="entry name" value="sulf_tusB_dsrH"/>
    <property type="match status" value="1"/>
</dbReference>
<reference evidence="1 2" key="1">
    <citation type="submission" date="2016-04" db="EMBL/GenBank/DDBJ databases">
        <title>Draft genome sequence of freshwater magnetotactic bacteria Magnetospirillum marisnigri SP-1 and Magnetospirillum moscoviense BB-1.</title>
        <authorList>
            <person name="Koziaeva V."/>
            <person name="Dziuba M.V."/>
            <person name="Ivanov T.M."/>
            <person name="Kuznetsov B."/>
            <person name="Grouzdev D.S."/>
        </authorList>
    </citation>
    <scope>NUCLEOTIDE SEQUENCE [LARGE SCALE GENOMIC DNA]</scope>
    <source>
        <strain evidence="1 2">SP-1</strain>
    </source>
</reference>
<comment type="caution">
    <text evidence="1">The sequence shown here is derived from an EMBL/GenBank/DDBJ whole genome shotgun (WGS) entry which is preliminary data.</text>
</comment>
<dbReference type="Gene3D" id="3.40.1260.10">
    <property type="entry name" value="DsrEFH-like"/>
    <property type="match status" value="1"/>
</dbReference>
<dbReference type="OrthoDB" id="9795117at2"/>
<evidence type="ECO:0000313" key="2">
    <source>
        <dbReference type="Proteomes" id="UP000078428"/>
    </source>
</evidence>
<dbReference type="Proteomes" id="UP000078428">
    <property type="component" value="Unassembled WGS sequence"/>
</dbReference>
<dbReference type="EMBL" id="LWQT01000052">
    <property type="protein sequence ID" value="OAN50574.1"/>
    <property type="molecule type" value="Genomic_DNA"/>
</dbReference>
<evidence type="ECO:0000313" key="1">
    <source>
        <dbReference type="EMBL" id="OAN50574.1"/>
    </source>
</evidence>
<dbReference type="AlphaFoldDB" id="A0A178MRK1"/>
<organism evidence="1 2">
    <name type="scientific">Paramagnetospirillum marisnigri</name>
    <dbReference type="NCBI Taxonomy" id="1285242"/>
    <lineage>
        <taxon>Bacteria</taxon>
        <taxon>Pseudomonadati</taxon>
        <taxon>Pseudomonadota</taxon>
        <taxon>Alphaproteobacteria</taxon>
        <taxon>Rhodospirillales</taxon>
        <taxon>Magnetospirillaceae</taxon>
        <taxon>Paramagnetospirillum</taxon>
    </lineage>
</organism>
<proteinExistence type="predicted"/>
<dbReference type="STRING" id="1285242.A6A04_17890"/>
<name>A0A178MRK1_9PROT</name>
<protein>
    <submittedName>
        <fullName evidence="1">Sulfur relay protein TusB</fullName>
    </submittedName>
</protein>
<dbReference type="PANTHER" id="PTHR37526">
    <property type="entry name" value="PROTEIN TUSB"/>
    <property type="match status" value="1"/>
</dbReference>
<sequence>MSVLHTVNKSPFDRNNLDSCLNHAQPGDAILLIEDAVFAAMAGTAVAGKMADAAKTFRLHVLGPDLKARGFDPAGVVTGVTVVDYGGFVELAAQNKAINAWL</sequence>
<dbReference type="InterPro" id="IPR027396">
    <property type="entry name" value="DsrEFH-like"/>
</dbReference>
<dbReference type="Pfam" id="PF04077">
    <property type="entry name" value="DsrH"/>
    <property type="match status" value="1"/>
</dbReference>
<dbReference type="GO" id="GO:0002143">
    <property type="term" value="P:tRNA wobble position uridine thiolation"/>
    <property type="evidence" value="ECO:0007669"/>
    <property type="project" value="InterPro"/>
</dbReference>
<keyword evidence="2" id="KW-1185">Reference proteome</keyword>
<dbReference type="PANTHER" id="PTHR37526:SF1">
    <property type="entry name" value="PROTEIN TUSB"/>
    <property type="match status" value="1"/>
</dbReference>
<dbReference type="GO" id="GO:1990228">
    <property type="term" value="C:sulfurtransferase complex"/>
    <property type="evidence" value="ECO:0007669"/>
    <property type="project" value="TreeGrafter"/>
</dbReference>